<evidence type="ECO:0000313" key="7">
    <source>
        <dbReference type="EMBL" id="KAI9558329.1"/>
    </source>
</evidence>
<dbReference type="GO" id="GO:0005886">
    <property type="term" value="C:plasma membrane"/>
    <property type="evidence" value="ECO:0007669"/>
    <property type="project" value="TreeGrafter"/>
</dbReference>
<dbReference type="AlphaFoldDB" id="A0AAD5PVT4"/>
<dbReference type="PANTHER" id="PTHR11311:SF30">
    <property type="entry name" value="SPONDIN-LIKE TSP1 DOMAIN-CONTAINING PROTEIN"/>
    <property type="match status" value="1"/>
</dbReference>
<feature type="transmembrane region" description="Helical" evidence="4">
    <location>
        <begin position="1048"/>
        <end position="1072"/>
    </location>
</feature>
<dbReference type="FunFam" id="2.20.100.10:FF:000134">
    <property type="entry name" value="Uncharacterized protein"/>
    <property type="match status" value="1"/>
</dbReference>
<proteinExistence type="predicted"/>
<dbReference type="PANTHER" id="PTHR11311">
    <property type="entry name" value="SPONDIN"/>
    <property type="match status" value="1"/>
</dbReference>
<feature type="chain" id="PRO_5041897801" description="Spondin-like TSP1 domain-containing protein" evidence="5">
    <location>
        <begin position="24"/>
        <end position="1106"/>
    </location>
</feature>
<dbReference type="Pfam" id="PF00090">
    <property type="entry name" value="TSP_1"/>
    <property type="match status" value="3"/>
</dbReference>
<keyword evidence="8" id="KW-1185">Reference proteome</keyword>
<evidence type="ECO:0000256" key="2">
    <source>
        <dbReference type="ARBA" id="ARBA00023157"/>
    </source>
</evidence>
<keyword evidence="1 5" id="KW-0732">Signal</keyword>
<dbReference type="SMART" id="SM00209">
    <property type="entry name" value="TSP1"/>
    <property type="match status" value="10"/>
</dbReference>
<dbReference type="InterPro" id="IPR051418">
    <property type="entry name" value="Spondin/Thrombospondin_T1"/>
</dbReference>
<protein>
    <recommendedName>
        <fullName evidence="6">Spondin-like TSP1 domain-containing protein</fullName>
    </recommendedName>
</protein>
<dbReference type="PROSITE" id="PS50092">
    <property type="entry name" value="TSP1"/>
    <property type="match status" value="10"/>
</dbReference>
<sequence>MSQDRRVISQLLLLGLTCWIVGGRPDVDIHTQVLGEWHTTSWESCEPEKVFQPVNDSSGLVIKPTIGLQRRTLTCISANASVLPPSRCVDTSKPISQPQHQRRCIVARPCRVADWSPWEIRQQGCRGDDDQVVPEIQIRRRRIIEAPIVPVTIRTLGSSRWLPEDGCPPWEEKLFIDQPSQLPLCNQRYYPSPFLISRFESLQRYIQNILLLIADFSYTQKAIRVDAQLLKNATFQTDLICKLRSIQSSVTVDDDECSNNTLAPLEQVACTVQCSSDCVLSPWSEWTPCIHQGRRRRTRYVVGLPQPDSQPCPNQLMEEQLCSVEQQMEQVRWPIYGWWPLPWGPCQMIDGSASSCGAGTHTREVRCTRDDGQHVDDSHCALLSRPESVRICSVLCPEECRLSDWSEWSQCSDQSKDDAIQSRIRVVLQQPASAASTSLSSSFTCPPLMEKRSCFDWLVQQERIGWQVSAWSACHLPTNAKCGTGISIRSVYCHDGNNATMDPSVCLARLMDEYRQLETYRECYVPCQRDANSTASSACQHEHAMETRSLCPRNCIGTRSISGGKNVDCDEDGHGNGIEKTSIEDCPCERVTLELEDWSACLMEEDHARSCGRGKQFRRRKCIVTATGQLAPLHWCNEEDFETRSCDVPCPIDCQLSSWSSWTNCNSTCGPGSQQRHRKIEVEPANGGRPCGSTEEIQACNVHSCDTYQWRTSDWTPCHLAFDKRCGDGLQTRYVRCIHVPEDMVVEDAICDKAKKPKAEQPCQIACPGHCVMSPWSAWSPCQHCNGERRRERSIIRNPVYDHTCPPLEEIEFCSNPVSGGCFTYDWQVSEWSSCQPLGGSNCGEGVRTRIASCVRNDGYVTDSSNCDSHTRPGLTEMWCHVECPIDCQVSQWSAWDDSECAPCGHHSGLRSRHREIQMINNQFGRSCPTSLRQQLPCPYQPCYEWRPSNWSGCFLQGAQCGMGVRHQLFECILAETGKRVDPEFCRLSRRQPPAHMTECKILCTFEKLVKASAENSVTKDGVSSIFPSSIDDDISVLYYPNDGEFNIWMVAMIAIGSLFLVFVGVTIFLICSSREESNGCKRNMSVAGAPSEFRTRVHRVSNGSH</sequence>
<keyword evidence="4" id="KW-1133">Transmembrane helix</keyword>
<reference evidence="7 8" key="1">
    <citation type="submission" date="2022-05" db="EMBL/GenBank/DDBJ databases">
        <title>A multi-omics perspective on studying reproductive biology in Daphnia sinensis.</title>
        <authorList>
            <person name="Jia J."/>
        </authorList>
    </citation>
    <scope>NUCLEOTIDE SEQUENCE [LARGE SCALE GENOMIC DNA]</scope>
    <source>
        <strain evidence="7 8">WSL</strain>
    </source>
</reference>
<gene>
    <name evidence="7" type="ORF">GHT06_015082</name>
</gene>
<organism evidence="7 8">
    <name type="scientific">Daphnia sinensis</name>
    <dbReference type="NCBI Taxonomy" id="1820382"/>
    <lineage>
        <taxon>Eukaryota</taxon>
        <taxon>Metazoa</taxon>
        <taxon>Ecdysozoa</taxon>
        <taxon>Arthropoda</taxon>
        <taxon>Crustacea</taxon>
        <taxon>Branchiopoda</taxon>
        <taxon>Diplostraca</taxon>
        <taxon>Cladocera</taxon>
        <taxon>Anomopoda</taxon>
        <taxon>Daphniidae</taxon>
        <taxon>Daphnia</taxon>
        <taxon>Daphnia similis group</taxon>
    </lineage>
</organism>
<dbReference type="Pfam" id="PF19030">
    <property type="entry name" value="TSP1_ADAMTS"/>
    <property type="match status" value="2"/>
</dbReference>
<dbReference type="Pfam" id="PF19028">
    <property type="entry name" value="TSP1_spondin"/>
    <property type="match status" value="1"/>
</dbReference>
<keyword evidence="4" id="KW-0812">Transmembrane</keyword>
<keyword evidence="4" id="KW-0472">Membrane</keyword>
<comment type="caution">
    <text evidence="7">The sequence shown here is derived from an EMBL/GenBank/DDBJ whole genome shotgun (WGS) entry which is preliminary data.</text>
</comment>
<dbReference type="InterPro" id="IPR000884">
    <property type="entry name" value="TSP1_rpt"/>
</dbReference>
<feature type="signal peptide" evidence="5">
    <location>
        <begin position="1"/>
        <end position="23"/>
    </location>
</feature>
<dbReference type="InterPro" id="IPR036383">
    <property type="entry name" value="TSP1_rpt_sf"/>
</dbReference>
<keyword evidence="2" id="KW-1015">Disulfide bond</keyword>
<dbReference type="EMBL" id="WJBH02000005">
    <property type="protein sequence ID" value="KAI9558329.1"/>
    <property type="molecule type" value="Genomic_DNA"/>
</dbReference>
<evidence type="ECO:0000256" key="4">
    <source>
        <dbReference type="SAM" id="Phobius"/>
    </source>
</evidence>
<dbReference type="Proteomes" id="UP000820818">
    <property type="component" value="Linkage Group LG5"/>
</dbReference>
<name>A0AAD5PVT4_9CRUS</name>
<keyword evidence="3" id="KW-0325">Glycoprotein</keyword>
<dbReference type="Gene3D" id="2.20.100.10">
    <property type="entry name" value="Thrombospondin type-1 (TSP1) repeat"/>
    <property type="match status" value="7"/>
</dbReference>
<evidence type="ECO:0000256" key="5">
    <source>
        <dbReference type="SAM" id="SignalP"/>
    </source>
</evidence>
<evidence type="ECO:0000256" key="1">
    <source>
        <dbReference type="ARBA" id="ARBA00022729"/>
    </source>
</evidence>
<dbReference type="InterPro" id="IPR044004">
    <property type="entry name" value="TSP1_spondin_dom"/>
</dbReference>
<accession>A0AAD5PVT4</accession>
<evidence type="ECO:0000256" key="3">
    <source>
        <dbReference type="ARBA" id="ARBA00023180"/>
    </source>
</evidence>
<evidence type="ECO:0000259" key="6">
    <source>
        <dbReference type="Pfam" id="PF19028"/>
    </source>
</evidence>
<evidence type="ECO:0000313" key="8">
    <source>
        <dbReference type="Proteomes" id="UP000820818"/>
    </source>
</evidence>
<dbReference type="SUPFAM" id="SSF82895">
    <property type="entry name" value="TSP-1 type 1 repeat"/>
    <property type="match status" value="7"/>
</dbReference>
<feature type="domain" description="Spondin-like TSP1" evidence="6">
    <location>
        <begin position="654"/>
        <end position="705"/>
    </location>
</feature>
<dbReference type="GO" id="GO:0030036">
    <property type="term" value="P:actin cytoskeleton organization"/>
    <property type="evidence" value="ECO:0007669"/>
    <property type="project" value="TreeGrafter"/>
</dbReference>